<dbReference type="EMBL" id="NBNE01001086">
    <property type="protein sequence ID" value="OWZ15622.1"/>
    <property type="molecule type" value="Genomic_DNA"/>
</dbReference>
<evidence type="ECO:0000313" key="1">
    <source>
        <dbReference type="EMBL" id="OWZ15622.1"/>
    </source>
</evidence>
<proteinExistence type="predicted"/>
<dbReference type="OrthoDB" id="97379at2759"/>
<sequence>MCGLLSVNNSLQQRDFLTAGQMKPVLEQLFKVRPTEDHDHPPYGTYTMDALQKGMQKRAKSMCFSTS</sequence>
<dbReference type="AlphaFoldDB" id="A0A225WDK9"/>
<protein>
    <submittedName>
        <fullName evidence="1">Uncharacterized protein</fullName>
    </submittedName>
</protein>
<dbReference type="Proteomes" id="UP000198211">
    <property type="component" value="Unassembled WGS sequence"/>
</dbReference>
<name>A0A225WDK9_9STRA</name>
<organism evidence="1 2">
    <name type="scientific">Phytophthora megakarya</name>
    <dbReference type="NCBI Taxonomy" id="4795"/>
    <lineage>
        <taxon>Eukaryota</taxon>
        <taxon>Sar</taxon>
        <taxon>Stramenopiles</taxon>
        <taxon>Oomycota</taxon>
        <taxon>Peronosporomycetes</taxon>
        <taxon>Peronosporales</taxon>
        <taxon>Peronosporaceae</taxon>
        <taxon>Phytophthora</taxon>
    </lineage>
</organism>
<accession>A0A225WDK9</accession>
<reference evidence="2" key="1">
    <citation type="submission" date="2017-03" db="EMBL/GenBank/DDBJ databases">
        <title>Phytopthora megakarya and P. palmivora, two closely related causual agents of cacao black pod achieved similar genome size and gene model numbers by different mechanisms.</title>
        <authorList>
            <person name="Ali S."/>
            <person name="Shao J."/>
            <person name="Larry D.J."/>
            <person name="Kronmiller B."/>
            <person name="Shen D."/>
            <person name="Strem M.D."/>
            <person name="Melnick R.L."/>
            <person name="Guiltinan M.J."/>
            <person name="Tyler B.M."/>
            <person name="Meinhardt L.W."/>
            <person name="Bailey B.A."/>
        </authorList>
    </citation>
    <scope>NUCLEOTIDE SEQUENCE [LARGE SCALE GENOMIC DNA]</scope>
    <source>
        <strain evidence="2">zdho120</strain>
    </source>
</reference>
<gene>
    <name evidence="1" type="ORF">PHMEG_00010710</name>
</gene>
<keyword evidence="2" id="KW-1185">Reference proteome</keyword>
<evidence type="ECO:0000313" key="2">
    <source>
        <dbReference type="Proteomes" id="UP000198211"/>
    </source>
</evidence>
<comment type="caution">
    <text evidence="1">The sequence shown here is derived from an EMBL/GenBank/DDBJ whole genome shotgun (WGS) entry which is preliminary data.</text>
</comment>